<comment type="caution">
    <text evidence="3">The sequence shown here is derived from an EMBL/GenBank/DDBJ whole genome shotgun (WGS) entry which is preliminary data.</text>
</comment>
<evidence type="ECO:0000259" key="1">
    <source>
        <dbReference type="Pfam" id="PF08401"/>
    </source>
</evidence>
<evidence type="ECO:0000259" key="2">
    <source>
        <dbReference type="Pfam" id="PF18818"/>
    </source>
</evidence>
<evidence type="ECO:0000313" key="4">
    <source>
        <dbReference type="Proteomes" id="UP000019184"/>
    </source>
</evidence>
<protein>
    <submittedName>
        <fullName evidence="3">Antirestriction protein</fullName>
    </submittedName>
</protein>
<dbReference type="InterPro" id="IPR013610">
    <property type="entry name" value="ArdC_N"/>
</dbReference>
<dbReference type="InterPro" id="IPR041459">
    <property type="entry name" value="MPTase-PolyVal"/>
</dbReference>
<dbReference type="OrthoDB" id="9792687at2"/>
<dbReference type="RefSeq" id="WP_034431511.1">
    <property type="nucleotide sequence ID" value="NZ_CBTK010000070.1"/>
</dbReference>
<sequence length="295" mass="33013">MNNQAIIASVTTQIIEQLKAGVKPWECAWDRTGGQLAIPCNLNTGDDYHGINIPILWETTARKGYTTNFWLGYGQAKELGGFVKKDEKGTHGIIYKPLVVDDEGEEDSKRLRTIPMLKTFVVFNLDQIAGLDHLRPQVPNEGQAFLPIVVADDLLKNSGARIVEGGSRAFYRRSDDQITLPDRFRFNVAEDFYATGLHELTHWTGNEHRLDRTWGKRFGDDAYAFEELVAEMGSAFLSAKLGLKGEMQHANYISGWLKVLQQDHRALVKAASLAQKAFEYLYALVEGPAAERLAA</sequence>
<keyword evidence="4" id="KW-1185">Reference proteome</keyword>
<feature type="domain" description="Polyvalent protein metallopeptidase" evidence="2">
    <location>
        <begin position="151"/>
        <end position="272"/>
    </location>
</feature>
<reference evidence="3 4" key="1">
    <citation type="journal article" date="2014" name="ISME J.">
        <title>Candidatus Competibacter-lineage genomes retrieved from metagenomes reveal functional metabolic diversity.</title>
        <authorList>
            <person name="McIlroy S.J."/>
            <person name="Albertsen M."/>
            <person name="Andresen E.K."/>
            <person name="Saunders A.M."/>
            <person name="Kristiansen R."/>
            <person name="Stokholm-Bjerregaard M."/>
            <person name="Nielsen K.L."/>
            <person name="Nielsen P.H."/>
        </authorList>
    </citation>
    <scope>NUCLEOTIDE SEQUENCE [LARGE SCALE GENOMIC DNA]</scope>
    <source>
        <strain evidence="3 4">Run_B_J11</strain>
    </source>
</reference>
<dbReference type="AlphaFoldDB" id="A0A7U7GA21"/>
<organism evidence="3 4">
    <name type="scientific">Candidatus Contendobacter odensis Run_B_J11</name>
    <dbReference type="NCBI Taxonomy" id="1400861"/>
    <lineage>
        <taxon>Bacteria</taxon>
        <taxon>Pseudomonadati</taxon>
        <taxon>Pseudomonadota</taxon>
        <taxon>Gammaproteobacteria</taxon>
        <taxon>Candidatus Competibacteraceae</taxon>
        <taxon>Candidatus Contendibacter</taxon>
    </lineage>
</organism>
<accession>A0A7U7GA21</accession>
<dbReference type="EMBL" id="CBTK010000070">
    <property type="protein sequence ID" value="CDH44330.1"/>
    <property type="molecule type" value="Genomic_DNA"/>
</dbReference>
<dbReference type="Pfam" id="PF08401">
    <property type="entry name" value="ArdcN"/>
    <property type="match status" value="1"/>
</dbReference>
<name>A0A7U7GA21_9GAMM</name>
<evidence type="ECO:0000313" key="3">
    <source>
        <dbReference type="EMBL" id="CDH44330.1"/>
    </source>
</evidence>
<dbReference type="PIRSF" id="PIRSF037112">
    <property type="entry name" value="Antirestriction_ArdC"/>
    <property type="match status" value="1"/>
</dbReference>
<dbReference type="InterPro" id="IPR017113">
    <property type="entry name" value="Antirestriction_ArdC"/>
</dbReference>
<dbReference type="Pfam" id="PF18818">
    <property type="entry name" value="MPTase-PolyVal"/>
    <property type="match status" value="1"/>
</dbReference>
<dbReference type="GO" id="GO:0003697">
    <property type="term" value="F:single-stranded DNA binding"/>
    <property type="evidence" value="ECO:0007669"/>
    <property type="project" value="InterPro"/>
</dbReference>
<gene>
    <name evidence="3" type="ORF">BN874_1610004</name>
</gene>
<dbReference type="Proteomes" id="UP000019184">
    <property type="component" value="Unassembled WGS sequence"/>
</dbReference>
<feature type="domain" description="N-terminal" evidence="1">
    <location>
        <begin position="6"/>
        <end position="123"/>
    </location>
</feature>
<proteinExistence type="predicted"/>